<name>A0ABP7BSF9_9MICO</name>
<dbReference type="InterPro" id="IPR046348">
    <property type="entry name" value="SIS_dom_sf"/>
</dbReference>
<dbReference type="EMBL" id="BAAAYV010000019">
    <property type="protein sequence ID" value="GAA3665895.1"/>
    <property type="molecule type" value="Genomic_DNA"/>
</dbReference>
<dbReference type="Gene3D" id="1.10.10.10">
    <property type="entry name" value="Winged helix-like DNA-binding domain superfamily/Winged helix DNA-binding domain"/>
    <property type="match status" value="1"/>
</dbReference>
<dbReference type="InterPro" id="IPR001347">
    <property type="entry name" value="SIS_dom"/>
</dbReference>
<protein>
    <submittedName>
        <fullName evidence="3">MurR/RpiR family transcriptional regulator</fullName>
    </submittedName>
</protein>
<proteinExistence type="predicted"/>
<dbReference type="Gene3D" id="3.40.50.10490">
    <property type="entry name" value="Glucose-6-phosphate isomerase like protein, domain 1"/>
    <property type="match status" value="1"/>
</dbReference>
<evidence type="ECO:0000313" key="3">
    <source>
        <dbReference type="EMBL" id="GAA3665895.1"/>
    </source>
</evidence>
<dbReference type="Pfam" id="PF01380">
    <property type="entry name" value="SIS"/>
    <property type="match status" value="1"/>
</dbReference>
<gene>
    <name evidence="3" type="ORF">GCM10022202_30060</name>
</gene>
<accession>A0ABP7BSF9</accession>
<dbReference type="InterPro" id="IPR036388">
    <property type="entry name" value="WH-like_DNA-bd_sf"/>
</dbReference>
<sequence length="317" mass="33931">MAASAANGGRRMDQPAEGDTLYARAIHIGPTLRGTLADIAAYFALHPDRVAAASAMEIARALGTSDASVIRATRALGYRSMKEVRQAALDTIAKRSDPSAVLQRRMRATTDGSHLRTVVDDTARAVEQFRESLADVDWDAVVDDVAGAERVFCYGLAPTGYIADYLAFFLARTGVDARSSKVTGVLLADELALLRPGDALIVFAPIRQFDEVAAACRRGRQVGIPVILITEAIGMPIRGEVDHVITTAPTSLSAASDASIPLIVAQALVNAVAARHPDRALERMRRLNELRAEVSSQDVELTAERLGFPPFDGQESP</sequence>
<reference evidence="4" key="1">
    <citation type="journal article" date="2019" name="Int. J. Syst. Evol. Microbiol.">
        <title>The Global Catalogue of Microorganisms (GCM) 10K type strain sequencing project: providing services to taxonomists for standard genome sequencing and annotation.</title>
        <authorList>
            <consortium name="The Broad Institute Genomics Platform"/>
            <consortium name="The Broad Institute Genome Sequencing Center for Infectious Disease"/>
            <person name="Wu L."/>
            <person name="Ma J."/>
        </authorList>
    </citation>
    <scope>NUCLEOTIDE SEQUENCE [LARGE SCALE GENOMIC DNA]</scope>
    <source>
        <strain evidence="4">JCM 16546</strain>
    </source>
</reference>
<feature type="domain" description="SIS" evidence="2">
    <location>
        <begin position="141"/>
        <end position="283"/>
    </location>
</feature>
<dbReference type="InterPro" id="IPR000281">
    <property type="entry name" value="HTH_RpiR"/>
</dbReference>
<evidence type="ECO:0000313" key="4">
    <source>
        <dbReference type="Proteomes" id="UP001410795"/>
    </source>
</evidence>
<keyword evidence="4" id="KW-1185">Reference proteome</keyword>
<comment type="caution">
    <text evidence="3">The sequence shown here is derived from an EMBL/GenBank/DDBJ whole genome shotgun (WGS) entry which is preliminary data.</text>
</comment>
<dbReference type="PANTHER" id="PTHR30514">
    <property type="entry name" value="GLUCOKINASE"/>
    <property type="match status" value="1"/>
</dbReference>
<evidence type="ECO:0000259" key="1">
    <source>
        <dbReference type="PROSITE" id="PS51071"/>
    </source>
</evidence>
<feature type="domain" description="HTH rpiR-type" evidence="1">
    <location>
        <begin position="19"/>
        <end position="95"/>
    </location>
</feature>
<dbReference type="PROSITE" id="PS51464">
    <property type="entry name" value="SIS"/>
    <property type="match status" value="1"/>
</dbReference>
<dbReference type="PANTHER" id="PTHR30514:SF18">
    <property type="entry name" value="RPIR-FAMILY TRANSCRIPTIONAL REGULATOR"/>
    <property type="match status" value="1"/>
</dbReference>
<dbReference type="InterPro" id="IPR009057">
    <property type="entry name" value="Homeodomain-like_sf"/>
</dbReference>
<dbReference type="SUPFAM" id="SSF46689">
    <property type="entry name" value="Homeodomain-like"/>
    <property type="match status" value="1"/>
</dbReference>
<dbReference type="SUPFAM" id="SSF53697">
    <property type="entry name" value="SIS domain"/>
    <property type="match status" value="1"/>
</dbReference>
<dbReference type="PROSITE" id="PS51071">
    <property type="entry name" value="HTH_RPIR"/>
    <property type="match status" value="1"/>
</dbReference>
<dbReference type="InterPro" id="IPR047640">
    <property type="entry name" value="RpiR-like"/>
</dbReference>
<evidence type="ECO:0000259" key="2">
    <source>
        <dbReference type="PROSITE" id="PS51464"/>
    </source>
</evidence>
<organism evidence="3 4">
    <name type="scientific">Microbacterium marinilacus</name>
    <dbReference type="NCBI Taxonomy" id="415209"/>
    <lineage>
        <taxon>Bacteria</taxon>
        <taxon>Bacillati</taxon>
        <taxon>Actinomycetota</taxon>
        <taxon>Actinomycetes</taxon>
        <taxon>Micrococcales</taxon>
        <taxon>Microbacteriaceae</taxon>
        <taxon>Microbacterium</taxon>
    </lineage>
</organism>
<dbReference type="Proteomes" id="UP001410795">
    <property type="component" value="Unassembled WGS sequence"/>
</dbReference>